<evidence type="ECO:0000256" key="3">
    <source>
        <dbReference type="PIRSR" id="PIRSR000137-2"/>
    </source>
</evidence>
<dbReference type="SUPFAM" id="SSF51905">
    <property type="entry name" value="FAD/NAD(P)-binding domain"/>
    <property type="match status" value="1"/>
</dbReference>
<feature type="region of interest" description="Disordered" evidence="5">
    <location>
        <begin position="254"/>
        <end position="283"/>
    </location>
</feature>
<feature type="binding site" evidence="3">
    <location>
        <position position="244"/>
    </location>
    <ligand>
        <name>FAD</name>
        <dbReference type="ChEBI" id="CHEBI:57692"/>
    </ligand>
</feature>
<feature type="active site" description="Proton acceptor" evidence="2">
    <location>
        <position position="633"/>
    </location>
</feature>
<dbReference type="Gene3D" id="3.50.50.60">
    <property type="entry name" value="FAD/NAD(P)-binding domain"/>
    <property type="match status" value="3"/>
</dbReference>
<dbReference type="Pfam" id="PF00732">
    <property type="entry name" value="GMC_oxred_N"/>
    <property type="match status" value="2"/>
</dbReference>
<dbReference type="Pfam" id="PF05199">
    <property type="entry name" value="GMC_oxred_C"/>
    <property type="match status" value="1"/>
</dbReference>
<feature type="compositionally biased region" description="Polar residues" evidence="5">
    <location>
        <begin position="254"/>
        <end position="266"/>
    </location>
</feature>
<dbReference type="InterPro" id="IPR007867">
    <property type="entry name" value="GMC_OxRtase_C"/>
</dbReference>
<evidence type="ECO:0000256" key="1">
    <source>
        <dbReference type="ARBA" id="ARBA00010790"/>
    </source>
</evidence>
<dbReference type="PANTHER" id="PTHR11552:SF115">
    <property type="entry name" value="DEHYDROGENASE XPTC-RELATED"/>
    <property type="match status" value="1"/>
</dbReference>
<keyword evidence="4" id="KW-0285">Flavoprotein</keyword>
<dbReference type="GO" id="GO:0050660">
    <property type="term" value="F:flavin adenine dinucleotide binding"/>
    <property type="evidence" value="ECO:0007669"/>
    <property type="project" value="InterPro"/>
</dbReference>
<dbReference type="PROSITE" id="PS00624">
    <property type="entry name" value="GMC_OXRED_2"/>
    <property type="match status" value="1"/>
</dbReference>
<feature type="domain" description="Glucose-methanol-choline oxidoreductase N-terminal" evidence="7">
    <location>
        <begin position="358"/>
        <end position="372"/>
    </location>
</feature>
<evidence type="ECO:0000256" key="4">
    <source>
        <dbReference type="RuleBase" id="RU003968"/>
    </source>
</evidence>
<dbReference type="GO" id="GO:0016614">
    <property type="term" value="F:oxidoreductase activity, acting on CH-OH group of donors"/>
    <property type="evidence" value="ECO:0007669"/>
    <property type="project" value="InterPro"/>
</dbReference>
<organism evidence="8 9">
    <name type="scientific">Peltaster fructicola</name>
    <dbReference type="NCBI Taxonomy" id="286661"/>
    <lineage>
        <taxon>Eukaryota</taxon>
        <taxon>Fungi</taxon>
        <taxon>Dikarya</taxon>
        <taxon>Ascomycota</taxon>
        <taxon>Pezizomycotina</taxon>
        <taxon>Dothideomycetes</taxon>
        <taxon>Dothideomycetes incertae sedis</taxon>
        <taxon>Peltaster</taxon>
    </lineage>
</organism>
<proteinExistence type="inferred from homology"/>
<dbReference type="Proteomes" id="UP000503462">
    <property type="component" value="Chromosome 3"/>
</dbReference>
<dbReference type="SUPFAM" id="SSF54373">
    <property type="entry name" value="FAD-linked reductases, C-terminal domain"/>
    <property type="match status" value="1"/>
</dbReference>
<keyword evidence="3 4" id="KW-0274">FAD</keyword>
<evidence type="ECO:0000313" key="8">
    <source>
        <dbReference type="EMBL" id="QIW99172.1"/>
    </source>
</evidence>
<evidence type="ECO:0000313" key="9">
    <source>
        <dbReference type="Proteomes" id="UP000503462"/>
    </source>
</evidence>
<dbReference type="GO" id="GO:0044550">
    <property type="term" value="P:secondary metabolite biosynthetic process"/>
    <property type="evidence" value="ECO:0007669"/>
    <property type="project" value="TreeGrafter"/>
</dbReference>
<evidence type="ECO:0000256" key="2">
    <source>
        <dbReference type="PIRSR" id="PIRSR000137-1"/>
    </source>
</evidence>
<dbReference type="EMBL" id="CP051141">
    <property type="protein sequence ID" value="QIW99172.1"/>
    <property type="molecule type" value="Genomic_DNA"/>
</dbReference>
<dbReference type="InterPro" id="IPR012132">
    <property type="entry name" value="GMC_OxRdtase"/>
</dbReference>
<dbReference type="PROSITE" id="PS00623">
    <property type="entry name" value="GMC_OXRED_1"/>
    <property type="match status" value="1"/>
</dbReference>
<dbReference type="OrthoDB" id="269227at2759"/>
<sequence>MVKPLPLNSPLIDTYDYIIVGGRAAGLTVAHRLSEDPNTTVLVLEAGPSDDGEDIVEIPGFIGHDIGGRYDWNLSTVPQGFLDNQSRTIPQGRALGGGTLLNGMLWSRGGQADYDDWVQLGNAGWSWADLLPYFKRSETYTPVSSTAAAEEYSIHGNTSVHGYSGPVNVSYPHYFWTTSANFFAGLNELNVPTAYDPNHGAVAGASFLPFDLDPVTQTRCTAKRAYYDSVMARSNLWVSTGQTVTQLLFANGTANRNASKPSHTDGNGQGSSPQSGQIFGTGSTLNITSADDSRLQRLARAVRGVVTRLLPRLTAEDVLTAALHSTSRKDIVGVEYAANASSTRRTVLARREVIIAAGALHTPQLLMLSGIGPDTLLSSLGIGVHVNLPGVGSNLQDHYPNELSTDQDFVDQAWTDYWTTGTGPLTSGAIDGVAFPSLADTSNAYTSIAGLARSQSPSFFLAADTDPSVVAGFAQQLPLLANALEDSSRAAFEIINANDGDLTVANMRPFSRGSVRLSSTDPFAPPLIDPRYGSNPIDVLVFQAAIAFNQRLITTNAMSVLDPDEVLPPANASSDEILQHIRTRSQTEYHVSGTAAMLPRKLGGVVDANLLVYGTKNLRIVDASVFPMVPAGHLQAIVYGVAEKVGAEDFVAMLADIKRRPTSSKLPIQVEEQRPVVPLGVSPHQQ</sequence>
<dbReference type="InterPro" id="IPR036188">
    <property type="entry name" value="FAD/NAD-bd_sf"/>
</dbReference>
<comment type="similarity">
    <text evidence="1 4">Belongs to the GMC oxidoreductase family.</text>
</comment>
<dbReference type="PANTHER" id="PTHR11552">
    <property type="entry name" value="GLUCOSE-METHANOL-CHOLINE GMC OXIDOREDUCTASE"/>
    <property type="match status" value="1"/>
</dbReference>
<evidence type="ECO:0000256" key="5">
    <source>
        <dbReference type="SAM" id="MobiDB-lite"/>
    </source>
</evidence>
<accession>A0A6H0XWP4</accession>
<reference evidence="8 9" key="1">
    <citation type="journal article" date="2016" name="Sci. Rep.">
        <title>Peltaster fructicola genome reveals evolution from an invasive phytopathogen to an ectophytic parasite.</title>
        <authorList>
            <person name="Xu C."/>
            <person name="Chen H."/>
            <person name="Gleason M.L."/>
            <person name="Xu J.R."/>
            <person name="Liu H."/>
            <person name="Zhang R."/>
            <person name="Sun G."/>
        </authorList>
    </citation>
    <scope>NUCLEOTIDE SEQUENCE [LARGE SCALE GENOMIC DNA]</scope>
    <source>
        <strain evidence="8 9">LNHT1506</strain>
    </source>
</reference>
<gene>
    <name evidence="8" type="ORF">AMS68_004690</name>
</gene>
<feature type="active site" description="Proton donor" evidence="2">
    <location>
        <position position="590"/>
    </location>
</feature>
<evidence type="ECO:0000259" key="7">
    <source>
        <dbReference type="PROSITE" id="PS00624"/>
    </source>
</evidence>
<keyword evidence="9" id="KW-1185">Reference proteome</keyword>
<dbReference type="PIRSF" id="PIRSF000137">
    <property type="entry name" value="Alcohol_oxidase"/>
    <property type="match status" value="1"/>
</dbReference>
<name>A0A6H0XWP4_9PEZI</name>
<dbReference type="InterPro" id="IPR000172">
    <property type="entry name" value="GMC_OxRdtase_N"/>
</dbReference>
<dbReference type="AlphaFoldDB" id="A0A6H0XWP4"/>
<comment type="cofactor">
    <cofactor evidence="3">
        <name>FAD</name>
        <dbReference type="ChEBI" id="CHEBI:57692"/>
    </cofactor>
</comment>
<feature type="domain" description="Glucose-methanol-choline oxidoreductase N-terminal" evidence="6">
    <location>
        <begin position="92"/>
        <end position="115"/>
    </location>
</feature>
<evidence type="ECO:0000259" key="6">
    <source>
        <dbReference type="PROSITE" id="PS00623"/>
    </source>
</evidence>
<protein>
    <recommendedName>
        <fullName evidence="6 7">Glucose-methanol-choline oxidoreductase N-terminal domain-containing protein</fullName>
    </recommendedName>
</protein>